<sequence>MTTLAKMQPAGSAIHRRHSRLSTTSSLPEYEVGDYVQLQALSATASQSESSSLPDYDALSTSPSTSSAAAAASAVTAFRHTTAFQIETAGHPLFHLPLPPRPVPIPVLRVSADGALGDLAYESLRARRGSGSCTLVRGGDGAEAPVCSTSYRFGPGKNPQLRLHGRLADPAEVYEVQGKGIATRAQAVRTHLGTFEWRYAGRADRRALGASSLLLLERVTVVALAGGKKKEERRVVVGMFVRSAELRTQGTSGCTAGNGGRLLLNLAEWADEKLAHEQMEILAIASCIVMLKKEIDRRRVQQCMMMSGGGGGP</sequence>
<dbReference type="Proteomes" id="UP000076744">
    <property type="component" value="Unassembled WGS sequence"/>
</dbReference>
<proteinExistence type="predicted"/>
<gene>
    <name evidence="2" type="ORF">ISF_06252</name>
</gene>
<reference evidence="2 3" key="1">
    <citation type="journal article" date="2016" name="Genome Biol. Evol.">
        <title>Divergent and convergent evolution of fungal pathogenicity.</title>
        <authorList>
            <person name="Shang Y."/>
            <person name="Xiao G."/>
            <person name="Zheng P."/>
            <person name="Cen K."/>
            <person name="Zhan S."/>
            <person name="Wang C."/>
        </authorList>
    </citation>
    <scope>NUCLEOTIDE SEQUENCE [LARGE SCALE GENOMIC DNA]</scope>
    <source>
        <strain evidence="2 3">ARSEF 2679</strain>
    </source>
</reference>
<dbReference type="OrthoDB" id="5325862at2759"/>
<evidence type="ECO:0000256" key="1">
    <source>
        <dbReference type="SAM" id="MobiDB-lite"/>
    </source>
</evidence>
<comment type="caution">
    <text evidence="2">The sequence shown here is derived from an EMBL/GenBank/DDBJ whole genome shotgun (WGS) entry which is preliminary data.</text>
</comment>
<dbReference type="AlphaFoldDB" id="A0A167S6V0"/>
<feature type="region of interest" description="Disordered" evidence="1">
    <location>
        <begin position="1"/>
        <end position="26"/>
    </location>
</feature>
<accession>A0A167S6V0</accession>
<dbReference type="RefSeq" id="XP_018702833.1">
    <property type="nucleotide sequence ID" value="XM_018849856.1"/>
</dbReference>
<dbReference type="EMBL" id="AZHB01000016">
    <property type="protein sequence ID" value="OAA59317.1"/>
    <property type="molecule type" value="Genomic_DNA"/>
</dbReference>
<dbReference type="STRING" id="1081104.A0A167S6V0"/>
<evidence type="ECO:0000313" key="3">
    <source>
        <dbReference type="Proteomes" id="UP000076744"/>
    </source>
</evidence>
<name>A0A167S6V0_CORFA</name>
<protein>
    <submittedName>
        <fullName evidence="2">Uncharacterized protein</fullName>
    </submittedName>
</protein>
<organism evidence="2 3">
    <name type="scientific">Cordyceps fumosorosea (strain ARSEF 2679)</name>
    <name type="common">Isaria fumosorosea</name>
    <dbReference type="NCBI Taxonomy" id="1081104"/>
    <lineage>
        <taxon>Eukaryota</taxon>
        <taxon>Fungi</taxon>
        <taxon>Dikarya</taxon>
        <taxon>Ascomycota</taxon>
        <taxon>Pezizomycotina</taxon>
        <taxon>Sordariomycetes</taxon>
        <taxon>Hypocreomycetidae</taxon>
        <taxon>Hypocreales</taxon>
        <taxon>Cordycipitaceae</taxon>
        <taxon>Cordyceps</taxon>
    </lineage>
</organism>
<keyword evidence="3" id="KW-1185">Reference proteome</keyword>
<evidence type="ECO:0000313" key="2">
    <source>
        <dbReference type="EMBL" id="OAA59317.1"/>
    </source>
</evidence>
<dbReference type="GeneID" id="30022544"/>